<evidence type="ECO:0000313" key="2">
    <source>
        <dbReference type="Proteomes" id="UP000008311"/>
    </source>
</evidence>
<keyword evidence="2" id="KW-1185">Reference proteome</keyword>
<gene>
    <name evidence="1" type="ORF">RCOM_0421560</name>
</gene>
<sequence>MKSMNGRFMKKLKFLKHGLVSEFNSSDKFLNQNLQIPSLYIIEDHKEKFTTSFLPNDRASAMDKFNTEVSSDITTEHDAFNETEKEIDVHLSLSHFEEKCPPGGSDSIKLLLQLLLGLEIGDTEV</sequence>
<protein>
    <submittedName>
        <fullName evidence="1">Uncharacterized protein</fullName>
    </submittedName>
</protein>
<reference evidence="2" key="1">
    <citation type="journal article" date="2010" name="Nat. Biotechnol.">
        <title>Draft genome sequence of the oilseed species Ricinus communis.</title>
        <authorList>
            <person name="Chan A.P."/>
            <person name="Crabtree J."/>
            <person name="Zhao Q."/>
            <person name="Lorenzi H."/>
            <person name="Orvis J."/>
            <person name="Puiu D."/>
            <person name="Melake-Berhan A."/>
            <person name="Jones K.M."/>
            <person name="Redman J."/>
            <person name="Chen G."/>
            <person name="Cahoon E.B."/>
            <person name="Gedil M."/>
            <person name="Stanke M."/>
            <person name="Haas B.J."/>
            <person name="Wortman J.R."/>
            <person name="Fraser-Liggett C.M."/>
            <person name="Ravel J."/>
            <person name="Rabinowicz P.D."/>
        </authorList>
    </citation>
    <scope>NUCLEOTIDE SEQUENCE [LARGE SCALE GENOMIC DNA]</scope>
    <source>
        <strain evidence="2">cv. Hale</strain>
    </source>
</reference>
<proteinExistence type="predicted"/>
<name>B9SDL1_RICCO</name>
<dbReference type="InParanoid" id="B9SDL1"/>
<accession>B9SDL1</accession>
<organism evidence="1 2">
    <name type="scientific">Ricinus communis</name>
    <name type="common">Castor bean</name>
    <dbReference type="NCBI Taxonomy" id="3988"/>
    <lineage>
        <taxon>Eukaryota</taxon>
        <taxon>Viridiplantae</taxon>
        <taxon>Streptophyta</taxon>
        <taxon>Embryophyta</taxon>
        <taxon>Tracheophyta</taxon>
        <taxon>Spermatophyta</taxon>
        <taxon>Magnoliopsida</taxon>
        <taxon>eudicotyledons</taxon>
        <taxon>Gunneridae</taxon>
        <taxon>Pentapetalae</taxon>
        <taxon>rosids</taxon>
        <taxon>fabids</taxon>
        <taxon>Malpighiales</taxon>
        <taxon>Euphorbiaceae</taxon>
        <taxon>Acalyphoideae</taxon>
        <taxon>Acalypheae</taxon>
        <taxon>Ricinus</taxon>
    </lineage>
</organism>
<dbReference type="Proteomes" id="UP000008311">
    <property type="component" value="Unassembled WGS sequence"/>
</dbReference>
<evidence type="ECO:0000313" key="1">
    <source>
        <dbReference type="EMBL" id="EEF38290.1"/>
    </source>
</evidence>
<dbReference type="AlphaFoldDB" id="B9SDL1"/>
<dbReference type="EMBL" id="EQ973928">
    <property type="protein sequence ID" value="EEF38290.1"/>
    <property type="molecule type" value="Genomic_DNA"/>
</dbReference>